<dbReference type="GO" id="GO:0043041">
    <property type="term" value="P:amino acid activation for nonribosomal peptide biosynthetic process"/>
    <property type="evidence" value="ECO:0007669"/>
    <property type="project" value="TreeGrafter"/>
</dbReference>
<dbReference type="EMBL" id="JH993018">
    <property type="protein sequence ID" value="EKX42256.1"/>
    <property type="molecule type" value="Genomic_DNA"/>
</dbReference>
<accession>L1J158</accession>
<gene>
    <name evidence="3" type="ORF">GUITHDRAFT_111818</name>
</gene>
<evidence type="ECO:0000256" key="1">
    <source>
        <dbReference type="SAM" id="SignalP"/>
    </source>
</evidence>
<feature type="domain" description="Pyrrolo-quinoline quinone repeat" evidence="2">
    <location>
        <begin position="330"/>
        <end position="442"/>
    </location>
</feature>
<dbReference type="PaxDb" id="55529-EKX42256"/>
<reference evidence="5" key="2">
    <citation type="submission" date="2012-11" db="EMBL/GenBank/DDBJ databases">
        <authorList>
            <person name="Kuo A."/>
            <person name="Curtis B.A."/>
            <person name="Tanifuji G."/>
            <person name="Burki F."/>
            <person name="Gruber A."/>
            <person name="Irimia M."/>
            <person name="Maruyama S."/>
            <person name="Arias M.C."/>
            <person name="Ball S.G."/>
            <person name="Gile G.H."/>
            <person name="Hirakawa Y."/>
            <person name="Hopkins J.F."/>
            <person name="Rensing S.A."/>
            <person name="Schmutz J."/>
            <person name="Symeonidi A."/>
            <person name="Elias M."/>
            <person name="Eveleigh R.J."/>
            <person name="Herman E.K."/>
            <person name="Klute M.J."/>
            <person name="Nakayama T."/>
            <person name="Obornik M."/>
            <person name="Reyes-Prieto A."/>
            <person name="Armbrust E.V."/>
            <person name="Aves S.J."/>
            <person name="Beiko R.G."/>
            <person name="Coutinho P."/>
            <person name="Dacks J.B."/>
            <person name="Durnford D.G."/>
            <person name="Fast N.M."/>
            <person name="Green B.R."/>
            <person name="Grisdale C."/>
            <person name="Hempe F."/>
            <person name="Henrissat B."/>
            <person name="Hoppner M.P."/>
            <person name="Ishida K.-I."/>
            <person name="Kim E."/>
            <person name="Koreny L."/>
            <person name="Kroth P.G."/>
            <person name="Liu Y."/>
            <person name="Malik S.-B."/>
            <person name="Maier U.G."/>
            <person name="McRose D."/>
            <person name="Mock T."/>
            <person name="Neilson J.A."/>
            <person name="Onodera N.T."/>
            <person name="Poole A.M."/>
            <person name="Pritham E.J."/>
            <person name="Richards T.A."/>
            <person name="Rocap G."/>
            <person name="Roy S.W."/>
            <person name="Sarai C."/>
            <person name="Schaack S."/>
            <person name="Shirato S."/>
            <person name="Slamovits C.H."/>
            <person name="Spencer D.F."/>
            <person name="Suzuki S."/>
            <person name="Worden A.Z."/>
            <person name="Zauner S."/>
            <person name="Barry K."/>
            <person name="Bell C."/>
            <person name="Bharti A.K."/>
            <person name="Crow J.A."/>
            <person name="Grimwood J."/>
            <person name="Kramer R."/>
            <person name="Lindquist E."/>
            <person name="Lucas S."/>
            <person name="Salamov A."/>
            <person name="McFadden G.I."/>
            <person name="Lane C.E."/>
            <person name="Keeling P.J."/>
            <person name="Gray M.W."/>
            <person name="Grigoriev I.V."/>
            <person name="Archibald J.M."/>
        </authorList>
    </citation>
    <scope>NUCLEOTIDE SEQUENCE</scope>
    <source>
        <strain evidence="5">CCMP2712</strain>
    </source>
</reference>
<sequence>MQRKIYSLIITLLLLDTVVAPGEQICNFPETGTLQEGDASFPYTTIRLAPTASREDSYYVGSKISITQGTGAGASSVISAYCGWSHASCEGVDNAGDFQSVAFSMYKDSSSKNVASSLVIKLPAIDRGGRRTPNSGQITCSSQYKTPYMTTYSGSDCFGPYAGMNVFISSGTGAGQVGLVRAGPNSNYEILVTGLFGWCQNGSDALACQTNWHDPRLEPNCKANNGARCILDADCTGGGNCHVPVDTTSTYTIAMSTVPTTCVPLCDGVASFTATVDFKVATATDSVYQIERGCYHERYGAGMRKLGATGSGSGQQSVMLEYKAVIPGGEVTASPVLCSDGSVVVASMRGFLTKFSPSGQISWSIFVGPVAGSPCVGEDDTIYFGSNDRNVWAVNAFGVVKWKYLTPLPLHSTPLATQNAVFIGDRTGMLYKFNLDGTLGWQFMTGGEILGSPAIVRGERVLIGSLDTFLYCVNISTGNLVWKASNGQQISGTPLDTSIAYGTREGELQKGEIVY</sequence>
<dbReference type="Proteomes" id="UP000011087">
    <property type="component" value="Unassembled WGS sequence"/>
</dbReference>
<dbReference type="eggNOG" id="KOG4649">
    <property type="taxonomic scope" value="Eukaryota"/>
</dbReference>
<dbReference type="STRING" id="905079.L1J158"/>
<dbReference type="InterPro" id="IPR011047">
    <property type="entry name" value="Quinoprotein_ADH-like_sf"/>
</dbReference>
<reference evidence="4" key="3">
    <citation type="submission" date="2016-03" db="UniProtKB">
        <authorList>
            <consortium name="EnsemblProtists"/>
        </authorList>
    </citation>
    <scope>IDENTIFICATION</scope>
</reference>
<dbReference type="InterPro" id="IPR002372">
    <property type="entry name" value="PQQ_rpt_dom"/>
</dbReference>
<evidence type="ECO:0000313" key="3">
    <source>
        <dbReference type="EMBL" id="EKX42256.1"/>
    </source>
</evidence>
<dbReference type="KEGG" id="gtt:GUITHDRAFT_111818"/>
<evidence type="ECO:0000313" key="4">
    <source>
        <dbReference type="EnsemblProtists" id="EKX42256"/>
    </source>
</evidence>
<dbReference type="HOGENOM" id="CLU_529425_0_0_1"/>
<dbReference type="PANTHER" id="PTHR44394:SF1">
    <property type="entry name" value="BETA-ALANINE-ACTIVATING ENZYME"/>
    <property type="match status" value="1"/>
</dbReference>
<dbReference type="InterPro" id="IPR052091">
    <property type="entry name" value="Beta-ala_Activ/Resist"/>
</dbReference>
<evidence type="ECO:0000313" key="5">
    <source>
        <dbReference type="Proteomes" id="UP000011087"/>
    </source>
</evidence>
<dbReference type="Pfam" id="PF13360">
    <property type="entry name" value="PQQ_2"/>
    <property type="match status" value="1"/>
</dbReference>
<dbReference type="GeneID" id="17298802"/>
<feature type="signal peptide" evidence="1">
    <location>
        <begin position="1"/>
        <end position="22"/>
    </location>
</feature>
<dbReference type="SUPFAM" id="SSF50998">
    <property type="entry name" value="Quinoprotein alcohol dehydrogenase-like"/>
    <property type="match status" value="1"/>
</dbReference>
<dbReference type="OrthoDB" id="416253at2759"/>
<dbReference type="RefSeq" id="XP_005829236.1">
    <property type="nucleotide sequence ID" value="XM_005829179.1"/>
</dbReference>
<dbReference type="Gene3D" id="2.130.10.10">
    <property type="entry name" value="YVTN repeat-like/Quinoprotein amine dehydrogenase"/>
    <property type="match status" value="1"/>
</dbReference>
<protein>
    <recommendedName>
        <fullName evidence="2">Pyrrolo-quinoline quinone repeat domain-containing protein</fullName>
    </recommendedName>
</protein>
<name>L1J158_GUITC</name>
<reference evidence="3 5" key="1">
    <citation type="journal article" date="2012" name="Nature">
        <title>Algal genomes reveal evolutionary mosaicism and the fate of nucleomorphs.</title>
        <authorList>
            <consortium name="DOE Joint Genome Institute"/>
            <person name="Curtis B.A."/>
            <person name="Tanifuji G."/>
            <person name="Burki F."/>
            <person name="Gruber A."/>
            <person name="Irimia M."/>
            <person name="Maruyama S."/>
            <person name="Arias M.C."/>
            <person name="Ball S.G."/>
            <person name="Gile G.H."/>
            <person name="Hirakawa Y."/>
            <person name="Hopkins J.F."/>
            <person name="Kuo A."/>
            <person name="Rensing S.A."/>
            <person name="Schmutz J."/>
            <person name="Symeonidi A."/>
            <person name="Elias M."/>
            <person name="Eveleigh R.J."/>
            <person name="Herman E.K."/>
            <person name="Klute M.J."/>
            <person name="Nakayama T."/>
            <person name="Obornik M."/>
            <person name="Reyes-Prieto A."/>
            <person name="Armbrust E.V."/>
            <person name="Aves S.J."/>
            <person name="Beiko R.G."/>
            <person name="Coutinho P."/>
            <person name="Dacks J.B."/>
            <person name="Durnford D.G."/>
            <person name="Fast N.M."/>
            <person name="Green B.R."/>
            <person name="Grisdale C.J."/>
            <person name="Hempel F."/>
            <person name="Henrissat B."/>
            <person name="Hoppner M.P."/>
            <person name="Ishida K."/>
            <person name="Kim E."/>
            <person name="Koreny L."/>
            <person name="Kroth P.G."/>
            <person name="Liu Y."/>
            <person name="Malik S.B."/>
            <person name="Maier U.G."/>
            <person name="McRose D."/>
            <person name="Mock T."/>
            <person name="Neilson J.A."/>
            <person name="Onodera N.T."/>
            <person name="Poole A.M."/>
            <person name="Pritham E.J."/>
            <person name="Richards T.A."/>
            <person name="Rocap G."/>
            <person name="Roy S.W."/>
            <person name="Sarai C."/>
            <person name="Schaack S."/>
            <person name="Shirato S."/>
            <person name="Slamovits C.H."/>
            <person name="Spencer D.F."/>
            <person name="Suzuki S."/>
            <person name="Worden A.Z."/>
            <person name="Zauner S."/>
            <person name="Barry K."/>
            <person name="Bell C."/>
            <person name="Bharti A.K."/>
            <person name="Crow J.A."/>
            <person name="Grimwood J."/>
            <person name="Kramer R."/>
            <person name="Lindquist E."/>
            <person name="Lucas S."/>
            <person name="Salamov A."/>
            <person name="McFadden G.I."/>
            <person name="Lane C.E."/>
            <person name="Keeling P.J."/>
            <person name="Gray M.W."/>
            <person name="Grigoriev I.V."/>
            <person name="Archibald J.M."/>
        </authorList>
    </citation>
    <scope>NUCLEOTIDE SEQUENCE</scope>
    <source>
        <strain evidence="3 5">CCMP2712</strain>
    </source>
</reference>
<keyword evidence="5" id="KW-1185">Reference proteome</keyword>
<evidence type="ECO:0000259" key="2">
    <source>
        <dbReference type="Pfam" id="PF13360"/>
    </source>
</evidence>
<proteinExistence type="predicted"/>
<dbReference type="EnsemblProtists" id="EKX42256">
    <property type="protein sequence ID" value="EKX42256"/>
    <property type="gene ID" value="GUITHDRAFT_111818"/>
</dbReference>
<dbReference type="PANTHER" id="PTHR44394">
    <property type="entry name" value="BETA-ALANINE-ACTIVATING ENZYME"/>
    <property type="match status" value="1"/>
</dbReference>
<feature type="chain" id="PRO_5008770750" description="Pyrrolo-quinoline quinone repeat domain-containing protein" evidence="1">
    <location>
        <begin position="23"/>
        <end position="515"/>
    </location>
</feature>
<dbReference type="SMART" id="SM00564">
    <property type="entry name" value="PQQ"/>
    <property type="match status" value="4"/>
</dbReference>
<dbReference type="AlphaFoldDB" id="L1J158"/>
<dbReference type="InterPro" id="IPR018391">
    <property type="entry name" value="PQQ_b-propeller_rpt"/>
</dbReference>
<keyword evidence="1" id="KW-0732">Signal</keyword>
<dbReference type="InterPro" id="IPR015943">
    <property type="entry name" value="WD40/YVTN_repeat-like_dom_sf"/>
</dbReference>
<organism evidence="3">
    <name type="scientific">Guillardia theta (strain CCMP2712)</name>
    <name type="common">Cryptophyte</name>
    <dbReference type="NCBI Taxonomy" id="905079"/>
    <lineage>
        <taxon>Eukaryota</taxon>
        <taxon>Cryptophyceae</taxon>
        <taxon>Pyrenomonadales</taxon>
        <taxon>Geminigeraceae</taxon>
        <taxon>Guillardia</taxon>
    </lineage>
</organism>